<comment type="caution">
    <text evidence="8">The sequence shown here is derived from an EMBL/GenBank/DDBJ whole genome shotgun (WGS) entry which is preliminary data.</text>
</comment>
<dbReference type="Pfam" id="PF21076">
    <property type="entry name" value="GDH_ACT2"/>
    <property type="match status" value="1"/>
</dbReference>
<dbReference type="InterPro" id="IPR007780">
    <property type="entry name" value="NAD_Glu_DH_bac"/>
</dbReference>
<name>A0ABS9DV73_9PROT</name>
<evidence type="ECO:0000313" key="9">
    <source>
        <dbReference type="Proteomes" id="UP001521209"/>
    </source>
</evidence>
<dbReference type="InterPro" id="IPR024727">
    <property type="entry name" value="NAD_Glu_DH_N_ACT1"/>
</dbReference>
<evidence type="ECO:0000256" key="1">
    <source>
        <dbReference type="ARBA" id="ARBA00023002"/>
    </source>
</evidence>
<dbReference type="Pfam" id="PF21073">
    <property type="entry name" value="GDH_HM1"/>
    <property type="match status" value="1"/>
</dbReference>
<feature type="compositionally biased region" description="Basic and acidic residues" evidence="2">
    <location>
        <begin position="1"/>
        <end position="12"/>
    </location>
</feature>
<feature type="domain" description="NAD-glutamate dehydrogenase N-terminal ACT1" evidence="5">
    <location>
        <begin position="49"/>
        <end position="183"/>
    </location>
</feature>
<accession>A0ABS9DV73</accession>
<keyword evidence="1" id="KW-0560">Oxidoreductase</keyword>
<dbReference type="PIRSF" id="PIRSF036761">
    <property type="entry name" value="GDH_Mll4104"/>
    <property type="match status" value="1"/>
</dbReference>
<evidence type="ECO:0000313" key="8">
    <source>
        <dbReference type="EMBL" id="MCF3946599.1"/>
    </source>
</evidence>
<protein>
    <submittedName>
        <fullName evidence="8">NAD-glutamate dehydrogenase</fullName>
    </submittedName>
</protein>
<feature type="domain" description="NAD-glutamate dehydrogenase ACT2" evidence="6">
    <location>
        <begin position="412"/>
        <end position="498"/>
    </location>
</feature>
<dbReference type="PANTHER" id="PTHR43403:SF1">
    <property type="entry name" value="NAD-SPECIFIC GLUTAMATE DEHYDROGENASE"/>
    <property type="match status" value="1"/>
</dbReference>
<dbReference type="RefSeq" id="WP_235703836.1">
    <property type="nucleotide sequence ID" value="NZ_JAKGBZ010000012.1"/>
</dbReference>
<dbReference type="InterPro" id="IPR049064">
    <property type="entry name" value="NAD_Glu_DH_ACT3"/>
</dbReference>
<evidence type="ECO:0000259" key="5">
    <source>
        <dbReference type="Pfam" id="PF21075"/>
    </source>
</evidence>
<reference evidence="8 9" key="1">
    <citation type="submission" date="2022-01" db="EMBL/GenBank/DDBJ databases">
        <authorList>
            <person name="Won M."/>
            <person name="Kim S.-J."/>
            <person name="Kwon S.-W."/>
        </authorList>
    </citation>
    <scope>NUCLEOTIDE SEQUENCE [LARGE SCALE GENOMIC DNA]</scope>
    <source>
        <strain evidence="8 9">KCTC 23505</strain>
    </source>
</reference>
<dbReference type="SUPFAM" id="SSF53223">
    <property type="entry name" value="Aminoacid dehydrogenase-like, N-terminal domain"/>
    <property type="match status" value="1"/>
</dbReference>
<dbReference type="Gene3D" id="3.40.50.720">
    <property type="entry name" value="NAD(P)-binding Rossmann-like Domain"/>
    <property type="match status" value="1"/>
</dbReference>
<dbReference type="InterPro" id="IPR028971">
    <property type="entry name" value="NAD-GDH_cat"/>
</dbReference>
<gene>
    <name evidence="8" type="ORF">L2A60_07880</name>
</gene>
<dbReference type="InterPro" id="IPR049059">
    <property type="entry name" value="NAD_Glu_DH_HM1"/>
</dbReference>
<dbReference type="InterPro" id="IPR049062">
    <property type="entry name" value="NAD_Glu_DH_ACT2"/>
</dbReference>
<feature type="domain" description="NAD-glutamate dehydrogenase catalytic" evidence="3">
    <location>
        <begin position="733"/>
        <end position="1224"/>
    </location>
</feature>
<dbReference type="Pfam" id="PF21077">
    <property type="entry name" value="GDH_ACT3"/>
    <property type="match status" value="1"/>
</dbReference>
<dbReference type="InterPro" id="IPR048381">
    <property type="entry name" value="GDH_C"/>
</dbReference>
<feature type="region of interest" description="Disordered" evidence="2">
    <location>
        <begin position="1"/>
        <end position="21"/>
    </location>
</feature>
<dbReference type="PANTHER" id="PTHR43403">
    <property type="entry name" value="NAD-SPECIFIC GLUTAMATE DEHYDROGENASE"/>
    <property type="match status" value="1"/>
</dbReference>
<proteinExistence type="predicted"/>
<dbReference type="InterPro" id="IPR049056">
    <property type="entry name" value="NAD_Glu_DH_HM3"/>
</dbReference>
<evidence type="ECO:0000259" key="7">
    <source>
        <dbReference type="Pfam" id="PF21077"/>
    </source>
</evidence>
<feature type="domain" description="NAD-specific glutamate dehydrogenase C-terminal" evidence="4">
    <location>
        <begin position="1269"/>
        <end position="1548"/>
    </location>
</feature>
<organism evidence="8 9">
    <name type="scientific">Acidiphilium iwatense</name>
    <dbReference type="NCBI Taxonomy" id="768198"/>
    <lineage>
        <taxon>Bacteria</taxon>
        <taxon>Pseudomonadati</taxon>
        <taxon>Pseudomonadota</taxon>
        <taxon>Alphaproteobacteria</taxon>
        <taxon>Acetobacterales</taxon>
        <taxon>Acidocellaceae</taxon>
        <taxon>Acidiphilium</taxon>
    </lineage>
</organism>
<dbReference type="EMBL" id="JAKGBZ010000012">
    <property type="protein sequence ID" value="MCF3946599.1"/>
    <property type="molecule type" value="Genomic_DNA"/>
</dbReference>
<keyword evidence="9" id="KW-1185">Reference proteome</keyword>
<dbReference type="InterPro" id="IPR046346">
    <property type="entry name" value="Aminoacid_DH-like_N_sf"/>
</dbReference>
<evidence type="ECO:0000256" key="2">
    <source>
        <dbReference type="SAM" id="MobiDB-lite"/>
    </source>
</evidence>
<dbReference type="Pfam" id="PF21078">
    <property type="entry name" value="GDH_HM3"/>
    <property type="match status" value="1"/>
</dbReference>
<evidence type="ECO:0000259" key="4">
    <source>
        <dbReference type="Pfam" id="PF21074"/>
    </source>
</evidence>
<dbReference type="Proteomes" id="UP001521209">
    <property type="component" value="Unassembled WGS sequence"/>
</dbReference>
<sequence length="1594" mass="171115">MTIKTQADRIQGDSEIGGQRPGRDALIGQIAGAIRRSLQGSAGDAACRFLLQYTAGMATTDLATRSVEDIAAASLSLWSFAQERKPGTNSLRVFNPRGSGAGWGNANAVLELINDDKPFLVESALAVLQSFEQPVHALIHPVLPVTRDGAGLLQAIGTGKPESMIQIAFGPEADAARIDAIAGSLRLAMADLSAAVADTEPMRTALHATIETMPEGSERDFLNWIGQDNFILLGIRDVRMGPDLSILSPEAASRAGVAPSLGVLRDHANIVFDVLRDAETWRVIAHEALGRFDHIAVAKADSRSRVHRAQLYDVVVVKRHSAEGAPIGLTLFAGLFVADSYNRNPRSIPMLRDKVDRILHASGVDPAGHDGRALRHILDTWPRDDLFQGMPGEILTAAMRVMGLQVRPELALFVRRDPFGRHLSAIVFVPRDRFDTTLRLNLAAMINRATAGELAGYAISMGDGPLARVHFIIAAEPARARALDVAALEAAMTEAARSFRERLREALTMEQGGVNAAATLADWGSAFPDDYAAVTPATIAVQDIETAAAARAAGRFRLALSRPFGVPEHRVVLKLFRADEPVPLSDIVPLIETLGLRVIEEVPYRLVARGGVVMLQRLTLETADGAPFNLAGRGGAVLDAIEAESDQRCEIDGFNRLILRSGLDWRETWLLRALFKWCRQVRAPFSQGAVESALAAHPAAARLLITLFHTRFDPDRPRDSAAEAELAARWVRLLDDVTNPDEDRILRRLYLLLDSVLRTNFYDRTSPLIALKIDSAKAGDMPLPRPMVEIWVHGARMEGCHLRGGMIARGGIRWSDRRDDFRTEILGLMKAQMVKNVVIVPVGAKGGFVLKCPPPPTGDANADREAFMAEGIACYRLLINAMLDITDNLKGGEVEPPARIMRRDGDDPYLVVAADKGTATFSDIANEIAVARGFWLGDAFASGGSVGYDHKAMGITARGAWVNIARHFDELGHDIQSQDFTCAGVGDMSGDVFGNGLLVSHHTKLLAAFDHRHVFIDPDPDPAASFEERRRLFGLKRSSWADYDPARISAGGGVYPRQAKTIPLTPQVASMLGLEPEPQEPDRVLRAILTMRVDLLYFGGIGTYVKAATETQADAGDRANDAIRVDGRQIGARVIGEGANLAVTQAGRIEAAQAGVLINTDALDNSAGVSTSDHEVNIKILLAGAIESGGLTAHQRVDLLGSMTDEVAALVLCDNHQQSQAISLDALGGAADLPAQNALMTRLEAARILDRAVAGLPDASTMAARAAAGQALTRPEHCTLMAHAKLYLGAAIDVSPLVDDPALDAALVEYFPATLQSRFRADIERHRLKRELIGTAITNELINRMGAAAFGRIGAESGQDAPAIALAALIARAAFDLPERCRTIEDLGMAVPAALRLGMLQAVRRLQEATARILLAGPSLGAIGAEVAALRPGLAALTEAAYDRLRRTDEVRIMTEQGIPPELACFTQALPDLLVAPIVVRLANRHQCKIKTVRTAWIGTGESFAIDALRSSLAAVPNTGGWAARATASLADELNELQSHLVEATLTRGCVPADLRITIGRPAETAVALAHEVALLPDLAAMIVAVRALRGVTA</sequence>
<dbReference type="Pfam" id="PF21074">
    <property type="entry name" value="GDH_C"/>
    <property type="match status" value="1"/>
</dbReference>
<dbReference type="SUPFAM" id="SSF51735">
    <property type="entry name" value="NAD(P)-binding Rossmann-fold domains"/>
    <property type="match status" value="1"/>
</dbReference>
<evidence type="ECO:0000259" key="3">
    <source>
        <dbReference type="Pfam" id="PF05088"/>
    </source>
</evidence>
<feature type="domain" description="NAD-glutamate dehydrogenase ACT3" evidence="7">
    <location>
        <begin position="557"/>
        <end position="630"/>
    </location>
</feature>
<dbReference type="Pfam" id="PF21075">
    <property type="entry name" value="GDH_ACT1"/>
    <property type="match status" value="1"/>
</dbReference>
<dbReference type="InterPro" id="IPR036291">
    <property type="entry name" value="NAD(P)-bd_dom_sf"/>
</dbReference>
<dbReference type="Pfam" id="PF05088">
    <property type="entry name" value="Bac_GDH_CD"/>
    <property type="match status" value="1"/>
</dbReference>
<evidence type="ECO:0000259" key="6">
    <source>
        <dbReference type="Pfam" id="PF21076"/>
    </source>
</evidence>